<protein>
    <submittedName>
        <fullName evidence="2">Defect in organelle trafficking protein DotC</fullName>
    </submittedName>
</protein>
<dbReference type="RefSeq" id="WP_076465988.1">
    <property type="nucleotide sequence ID" value="NZ_FTMN01000013.1"/>
</dbReference>
<name>A0A1N6X8B2_9GAMM</name>
<dbReference type="PROSITE" id="PS51257">
    <property type="entry name" value="PROKAR_LIPOPROTEIN"/>
    <property type="match status" value="1"/>
</dbReference>
<organism evidence="2 3">
    <name type="scientific">Marinobacterium stanieri</name>
    <dbReference type="NCBI Taxonomy" id="49186"/>
    <lineage>
        <taxon>Bacteria</taxon>
        <taxon>Pseudomonadati</taxon>
        <taxon>Pseudomonadota</taxon>
        <taxon>Gammaproteobacteria</taxon>
        <taxon>Oceanospirillales</taxon>
        <taxon>Oceanospirillaceae</taxon>
        <taxon>Marinobacterium</taxon>
    </lineage>
</organism>
<sequence length="298" mass="32526">MKQICSVSALALAIAAPSMSGCASNEPSSQNMAVPSIAEASAAKANWGGNVSLSSAIALTTQEGAGSESLNDLIGEGTRYQALNDVAVSFGTRVGLYERRNQLNAILMKTQPQLGRIYDFSQYLLPGNVFPPVMSQTQGMIQKKGRKELQSTRHSYHMLTEAVVLIEPPSYLNYLVRHYPEPSLPTGFRLPRTPVERDNWAFWVKEGWTIGRKQADLQFNADLARLKRDLTGVRLFHQLVATGVIAMPKMAKQDFGVVVSEDGRSLNIGETVVSIVKPAAFNASAEWDAITEQVQVGE</sequence>
<evidence type="ECO:0000313" key="2">
    <source>
        <dbReference type="EMBL" id="SIQ98543.1"/>
    </source>
</evidence>
<evidence type="ECO:0000256" key="1">
    <source>
        <dbReference type="SAM" id="SignalP"/>
    </source>
</evidence>
<dbReference type="Pfam" id="PF16932">
    <property type="entry name" value="T4SS_TraI"/>
    <property type="match status" value="1"/>
</dbReference>
<accession>A0A1N6X8B2</accession>
<reference evidence="2 3" key="1">
    <citation type="submission" date="2017-01" db="EMBL/GenBank/DDBJ databases">
        <authorList>
            <person name="Mah S.A."/>
            <person name="Swanson W.J."/>
            <person name="Moy G.W."/>
            <person name="Vacquier V.D."/>
        </authorList>
    </citation>
    <scope>NUCLEOTIDE SEQUENCE [LARGE SCALE GENOMIC DNA]</scope>
    <source>
        <strain evidence="2 3">DSM 7027</strain>
    </source>
</reference>
<dbReference type="AlphaFoldDB" id="A0A1N6X8B2"/>
<feature type="chain" id="PRO_5012071418" evidence="1">
    <location>
        <begin position="21"/>
        <end position="298"/>
    </location>
</feature>
<gene>
    <name evidence="2" type="ORF">SAMN05421647_11312</name>
</gene>
<keyword evidence="3" id="KW-1185">Reference proteome</keyword>
<proteinExistence type="predicted"/>
<dbReference type="Proteomes" id="UP000186895">
    <property type="component" value="Unassembled WGS sequence"/>
</dbReference>
<evidence type="ECO:0000313" key="3">
    <source>
        <dbReference type="Proteomes" id="UP000186895"/>
    </source>
</evidence>
<feature type="signal peptide" evidence="1">
    <location>
        <begin position="1"/>
        <end position="20"/>
    </location>
</feature>
<dbReference type="EMBL" id="FTMN01000013">
    <property type="protein sequence ID" value="SIQ98543.1"/>
    <property type="molecule type" value="Genomic_DNA"/>
</dbReference>
<dbReference type="STRING" id="49186.SAMN05421647_11312"/>
<dbReference type="InterPro" id="IPR031618">
    <property type="entry name" value="T4SS_TraI"/>
</dbReference>
<keyword evidence="1" id="KW-0732">Signal</keyword>